<dbReference type="Proteomes" id="UP000186997">
    <property type="component" value="Unassembled WGS sequence"/>
</dbReference>
<dbReference type="Pfam" id="PF14384">
    <property type="entry name" value="BrnA_antitoxin"/>
    <property type="match status" value="1"/>
</dbReference>
<keyword evidence="2" id="KW-1185">Reference proteome</keyword>
<proteinExistence type="predicted"/>
<name>A0A1R3XK13_9RHOB</name>
<dbReference type="EMBL" id="FTPR01000004">
    <property type="protein sequence ID" value="SIT91848.1"/>
    <property type="molecule type" value="Genomic_DNA"/>
</dbReference>
<gene>
    <name evidence="1" type="ORF">SAMN05421665_3497</name>
</gene>
<evidence type="ECO:0000313" key="1">
    <source>
        <dbReference type="EMBL" id="SIT91848.1"/>
    </source>
</evidence>
<protein>
    <submittedName>
        <fullName evidence="1">BrnA antitoxin of type II toxin-antitoxin system</fullName>
    </submittedName>
</protein>
<reference evidence="2" key="1">
    <citation type="submission" date="2017-01" db="EMBL/GenBank/DDBJ databases">
        <authorList>
            <person name="Varghese N."/>
            <person name="Submissions S."/>
        </authorList>
    </citation>
    <scope>NUCLEOTIDE SEQUENCE [LARGE SCALE GENOMIC DNA]</scope>
    <source>
        <strain evidence="2">DSM 29591</strain>
    </source>
</reference>
<accession>A0A1R3XK13</accession>
<evidence type="ECO:0000313" key="2">
    <source>
        <dbReference type="Proteomes" id="UP000186997"/>
    </source>
</evidence>
<dbReference type="AlphaFoldDB" id="A0A1R3XK13"/>
<dbReference type="RefSeq" id="WP_207552173.1">
    <property type="nucleotide sequence ID" value="NZ_FTPR01000004.1"/>
</dbReference>
<dbReference type="STRING" id="287098.SAMN05421665_3497"/>
<organism evidence="1 2">
    <name type="scientific">Yoonia rosea</name>
    <dbReference type="NCBI Taxonomy" id="287098"/>
    <lineage>
        <taxon>Bacteria</taxon>
        <taxon>Pseudomonadati</taxon>
        <taxon>Pseudomonadota</taxon>
        <taxon>Alphaproteobacteria</taxon>
        <taxon>Rhodobacterales</taxon>
        <taxon>Paracoccaceae</taxon>
        <taxon>Yoonia</taxon>
    </lineage>
</organism>
<dbReference type="InterPro" id="IPR025528">
    <property type="entry name" value="BrnA_antitoxin"/>
</dbReference>
<sequence length="147" mass="17475">MTDPKDMTKTQRIHWSYATDALRMIEYDLHSVAMKLRCMPREWDEIWQDKDRRDPKRVRATIRLDADVVKFFKAMGPGYQPRINRVLRAYMHYRLAGIIDGPDTTDYVLHPERLDKTLMERPGWGGLQKLEAELEEKRARVLKEMGK</sequence>